<comment type="caution">
    <text evidence="2">The sequence shown here is derived from an EMBL/GenBank/DDBJ whole genome shotgun (WGS) entry which is preliminary data.</text>
</comment>
<dbReference type="RefSeq" id="WP_080523402.1">
    <property type="nucleotide sequence ID" value="NZ_LPUF01000002.1"/>
</dbReference>
<sequence length="152" mass="17416">MPKFILKKVVLLSVFSLPALADSEKNLINGKLAICPDKPNCISTENSDLAPISFGTHNPEQAWAMLQACIVEQGGKIEEIRENYLWASFQTSFFKFTDDVEARLDRENQLIQLRSASRKGYYDFNANRNRLNRLIKAFSIKLNPEQLKNTYE</sequence>
<protein>
    <recommendedName>
        <fullName evidence="4">DUF1499 domain-containing protein</fullName>
    </recommendedName>
</protein>
<dbReference type="Pfam" id="PF07386">
    <property type="entry name" value="DUF1499"/>
    <property type="match status" value="1"/>
</dbReference>
<feature type="chain" id="PRO_5012641676" description="DUF1499 domain-containing protein" evidence="1">
    <location>
        <begin position="22"/>
        <end position="152"/>
    </location>
</feature>
<evidence type="ECO:0000313" key="3">
    <source>
        <dbReference type="Proteomes" id="UP000191980"/>
    </source>
</evidence>
<evidence type="ECO:0008006" key="4">
    <source>
        <dbReference type="Google" id="ProtNLM"/>
    </source>
</evidence>
<evidence type="ECO:0000313" key="2">
    <source>
        <dbReference type="EMBL" id="OQK16021.1"/>
    </source>
</evidence>
<dbReference type="EMBL" id="LPUF01000002">
    <property type="protein sequence ID" value="OQK16021.1"/>
    <property type="molecule type" value="Genomic_DNA"/>
</dbReference>
<organism evidence="2 3">
    <name type="scientific">Methyloprofundus sedimenti</name>
    <dbReference type="NCBI Taxonomy" id="1420851"/>
    <lineage>
        <taxon>Bacteria</taxon>
        <taxon>Pseudomonadati</taxon>
        <taxon>Pseudomonadota</taxon>
        <taxon>Gammaproteobacteria</taxon>
        <taxon>Methylococcales</taxon>
        <taxon>Methylococcaceae</taxon>
        <taxon>Methyloprofundus</taxon>
    </lineage>
</organism>
<dbReference type="Proteomes" id="UP000191980">
    <property type="component" value="Unassembled WGS sequence"/>
</dbReference>
<dbReference type="AlphaFoldDB" id="A0A1V8M381"/>
<dbReference type="STRING" id="1420851.AU255_12950"/>
<reference evidence="2 3" key="1">
    <citation type="submission" date="2015-12" db="EMBL/GenBank/DDBJ databases">
        <authorList>
            <person name="Shamseldin A."/>
            <person name="Moawad H."/>
            <person name="Abd El-Rahim W.M."/>
            <person name="Sadowsky M.J."/>
        </authorList>
    </citation>
    <scope>NUCLEOTIDE SEQUENCE [LARGE SCALE GENOMIC DNA]</scope>
    <source>
        <strain evidence="2 3">WF1</strain>
    </source>
</reference>
<keyword evidence="3" id="KW-1185">Reference proteome</keyword>
<dbReference type="PANTHER" id="PTHR34801:SF6">
    <property type="entry name" value="SLL1620 PROTEIN"/>
    <property type="match status" value="1"/>
</dbReference>
<evidence type="ECO:0000256" key="1">
    <source>
        <dbReference type="SAM" id="SignalP"/>
    </source>
</evidence>
<dbReference type="InterPro" id="IPR010865">
    <property type="entry name" value="DUF1499"/>
</dbReference>
<keyword evidence="1" id="KW-0732">Signal</keyword>
<feature type="signal peptide" evidence="1">
    <location>
        <begin position="1"/>
        <end position="21"/>
    </location>
</feature>
<dbReference type="PANTHER" id="PTHR34801">
    <property type="entry name" value="EXPRESSED PROTEIN"/>
    <property type="match status" value="1"/>
</dbReference>
<dbReference type="OrthoDB" id="9793534at2"/>
<name>A0A1V8M381_9GAMM</name>
<accession>A0A1V8M381</accession>
<gene>
    <name evidence="2" type="ORF">AU255_12950</name>
</gene>
<proteinExistence type="predicted"/>